<dbReference type="RefSeq" id="WP_246344142.1">
    <property type="nucleotide sequence ID" value="NZ_JACHFJ010000007.1"/>
</dbReference>
<accession>A0A840VK48</accession>
<evidence type="ECO:0000313" key="4">
    <source>
        <dbReference type="EMBL" id="MBB5373545.1"/>
    </source>
</evidence>
<keyword evidence="3" id="KW-0862">Zinc</keyword>
<comment type="caution">
    <text evidence="4">The sequence shown here is derived from an EMBL/GenBank/DDBJ whole genome shotgun (WGS) entry which is preliminary data.</text>
</comment>
<proteinExistence type="predicted"/>
<evidence type="ECO:0000256" key="3">
    <source>
        <dbReference type="ARBA" id="ARBA00022833"/>
    </source>
</evidence>
<keyword evidence="5" id="KW-1185">Reference proteome</keyword>
<dbReference type="InterPro" id="IPR000688">
    <property type="entry name" value="HypA/HybF"/>
</dbReference>
<dbReference type="GO" id="GO:0016151">
    <property type="term" value="F:nickel cation binding"/>
    <property type="evidence" value="ECO:0007669"/>
    <property type="project" value="InterPro"/>
</dbReference>
<dbReference type="EMBL" id="JACHFJ010000007">
    <property type="protein sequence ID" value="MBB5373545.1"/>
    <property type="molecule type" value="Genomic_DNA"/>
</dbReference>
<keyword evidence="1" id="KW-0533">Nickel</keyword>
<organism evidence="4 5">
    <name type="scientific">Acidocella aromatica</name>
    <dbReference type="NCBI Taxonomy" id="1303579"/>
    <lineage>
        <taxon>Bacteria</taxon>
        <taxon>Pseudomonadati</taxon>
        <taxon>Pseudomonadota</taxon>
        <taxon>Alphaproteobacteria</taxon>
        <taxon>Acetobacterales</taxon>
        <taxon>Acidocellaceae</taxon>
        <taxon>Acidocella</taxon>
    </lineage>
</organism>
<dbReference type="Pfam" id="PF01155">
    <property type="entry name" value="HypA"/>
    <property type="match status" value="1"/>
</dbReference>
<evidence type="ECO:0000313" key="5">
    <source>
        <dbReference type="Proteomes" id="UP000553706"/>
    </source>
</evidence>
<sequence length="110" mass="12091">MSLCEGLVQTLEDQAAAQNFAKVHRVWLEIGALAAIEPEAMRFNFPIVARGTLAEGAELVTELVDGEAWCMQCSTRVAVRRHGDGCPNCGSYQLQILEGQQMRVKQLEVS</sequence>
<gene>
    <name evidence="4" type="ORF">HNP71_001805</name>
</gene>
<protein>
    <submittedName>
        <fullName evidence="4">Hydrogenase nickel incorporation protein HypA/HybF</fullName>
    </submittedName>
</protein>
<evidence type="ECO:0000256" key="1">
    <source>
        <dbReference type="ARBA" id="ARBA00022596"/>
    </source>
</evidence>
<dbReference type="PANTHER" id="PTHR34535">
    <property type="entry name" value="HYDROGENASE MATURATION FACTOR HYPA"/>
    <property type="match status" value="1"/>
</dbReference>
<dbReference type="AlphaFoldDB" id="A0A840VK48"/>
<dbReference type="PANTHER" id="PTHR34535:SF3">
    <property type="entry name" value="HYDROGENASE MATURATION FACTOR HYPA"/>
    <property type="match status" value="1"/>
</dbReference>
<dbReference type="GO" id="GO:0051604">
    <property type="term" value="P:protein maturation"/>
    <property type="evidence" value="ECO:0007669"/>
    <property type="project" value="InterPro"/>
</dbReference>
<evidence type="ECO:0000256" key="2">
    <source>
        <dbReference type="ARBA" id="ARBA00022723"/>
    </source>
</evidence>
<dbReference type="GO" id="GO:0008270">
    <property type="term" value="F:zinc ion binding"/>
    <property type="evidence" value="ECO:0007669"/>
    <property type="project" value="UniProtKB-ARBA"/>
</dbReference>
<dbReference type="Gene3D" id="3.30.2320.80">
    <property type="match status" value="1"/>
</dbReference>
<keyword evidence="2" id="KW-0479">Metal-binding</keyword>
<dbReference type="Proteomes" id="UP000553706">
    <property type="component" value="Unassembled WGS sequence"/>
</dbReference>
<dbReference type="PIRSF" id="PIRSF004761">
    <property type="entry name" value="Hydrgn_mat_HypA"/>
    <property type="match status" value="1"/>
</dbReference>
<name>A0A840VK48_9PROT</name>
<dbReference type="NCBIfam" id="TIGR00100">
    <property type="entry name" value="hypA"/>
    <property type="match status" value="1"/>
</dbReference>
<dbReference type="FunFam" id="3.30.2320.80:FF:000001">
    <property type="entry name" value="Hydrogenase maturation factor HypA"/>
    <property type="match status" value="1"/>
</dbReference>
<dbReference type="GO" id="GO:0016530">
    <property type="term" value="F:metallochaperone activity"/>
    <property type="evidence" value="ECO:0007669"/>
    <property type="project" value="UniProtKB-ARBA"/>
</dbReference>
<reference evidence="4 5" key="1">
    <citation type="submission" date="2020-08" db="EMBL/GenBank/DDBJ databases">
        <title>Genomic Encyclopedia of Type Strains, Phase IV (KMG-IV): sequencing the most valuable type-strain genomes for metagenomic binning, comparative biology and taxonomic classification.</title>
        <authorList>
            <person name="Goeker M."/>
        </authorList>
    </citation>
    <scope>NUCLEOTIDE SEQUENCE [LARGE SCALE GENOMIC DNA]</scope>
    <source>
        <strain evidence="4 5">DSM 27026</strain>
    </source>
</reference>